<protein>
    <submittedName>
        <fullName evidence="3">Uncharacterized protein</fullName>
    </submittedName>
</protein>
<evidence type="ECO:0000313" key="3">
    <source>
        <dbReference type="EMBL" id="UYP45885.1"/>
    </source>
</evidence>
<dbReference type="Proteomes" id="UP001208689">
    <property type="component" value="Chromosome"/>
</dbReference>
<evidence type="ECO:0000313" key="4">
    <source>
        <dbReference type="Proteomes" id="UP001208689"/>
    </source>
</evidence>
<organism evidence="3 4">
    <name type="scientific">Candidatus Lokiarchaeum ossiferum</name>
    <dbReference type="NCBI Taxonomy" id="2951803"/>
    <lineage>
        <taxon>Archaea</taxon>
        <taxon>Promethearchaeati</taxon>
        <taxon>Promethearchaeota</taxon>
        <taxon>Promethearchaeia</taxon>
        <taxon>Promethearchaeales</taxon>
        <taxon>Promethearchaeaceae</taxon>
        <taxon>Candidatus Lokiarchaeum</taxon>
    </lineage>
</organism>
<proteinExistence type="predicted"/>
<gene>
    <name evidence="3" type="ORF">NEF87_002170</name>
</gene>
<accession>A0ABY6HQU0</accession>
<evidence type="ECO:0000256" key="2">
    <source>
        <dbReference type="SAM" id="MobiDB-lite"/>
    </source>
</evidence>
<evidence type="ECO:0000256" key="1">
    <source>
        <dbReference type="SAM" id="Coils"/>
    </source>
</evidence>
<feature type="compositionally biased region" description="Basic and acidic residues" evidence="2">
    <location>
        <begin position="11"/>
        <end position="25"/>
    </location>
</feature>
<reference evidence="3" key="1">
    <citation type="submission" date="2022-09" db="EMBL/GenBank/DDBJ databases">
        <title>Actin cytoskeleton and complex cell architecture in an #Asgard archaeon.</title>
        <authorList>
            <person name="Ponce Toledo R.I."/>
            <person name="Schleper C."/>
            <person name="Rodrigues Oliveira T."/>
            <person name="Wollweber F."/>
            <person name="Xu J."/>
            <person name="Rittmann S."/>
            <person name="Klingl A."/>
            <person name="Pilhofer M."/>
        </authorList>
    </citation>
    <scope>NUCLEOTIDE SEQUENCE</scope>
    <source>
        <strain evidence="3">B-35</strain>
    </source>
</reference>
<keyword evidence="4" id="KW-1185">Reference proteome</keyword>
<sequence>MQKKMNSSIDVEVKKGENQNEDKITPTKQTAKGVAEIMAANMAANMQNSNFLNEQESLKDEVRNKIIEQRREREGKRKKNVTKIN</sequence>
<feature type="region of interest" description="Disordered" evidence="2">
    <location>
        <begin position="1"/>
        <end position="30"/>
    </location>
</feature>
<name>A0ABY6HQU0_9ARCH</name>
<keyword evidence="1" id="KW-0175">Coiled coil</keyword>
<dbReference type="EMBL" id="CP104013">
    <property type="protein sequence ID" value="UYP45885.1"/>
    <property type="molecule type" value="Genomic_DNA"/>
</dbReference>
<feature type="coiled-coil region" evidence="1">
    <location>
        <begin position="52"/>
        <end position="79"/>
    </location>
</feature>